<dbReference type="AlphaFoldDB" id="A5IYI5"/>
<sequence>MKLGQLVGFTDDESNNLYLFPTDLNKEVKTDFRDAYRWAYYEYHLFIQPMYVALSRGTKEAFEKEELKPYYDFIWENIRVADKVDKPRILSKEEALKKAKEIIKHYQNNFGWEFKEDESREKES</sequence>
<proteinExistence type="predicted"/>
<dbReference type="Proteomes" id="UP000007065">
    <property type="component" value="Chromosome"/>
</dbReference>
<reference evidence="2" key="1">
    <citation type="journal article" date="2007" name="PLoS Genet.">
        <title>Being pathogenic, plastic, and sexual while living with a nearly minimal bacterial genome.</title>
        <authorList>
            <person name="Sirand-Pugnet P."/>
            <person name="Lartigue C."/>
            <person name="Marenda M."/>
            <person name="Jacob D."/>
            <person name="Barre A."/>
            <person name="Barbe V."/>
            <person name="Schenowitz C."/>
            <person name="Mangenot S."/>
            <person name="Couloux A."/>
            <person name="Segurens B."/>
            <person name="de Daruvar A."/>
            <person name="Blanchard A."/>
            <person name="Citti C."/>
        </authorList>
    </citation>
    <scope>NUCLEOTIDE SEQUENCE [LARGE SCALE GENOMIC DNA]</scope>
    <source>
        <strain evidence="2">PG2</strain>
    </source>
</reference>
<organism evidence="1 2">
    <name type="scientific">Mycoplasmopsis agalactiae (strain NCTC 10123 / CIP 59.7 / PG2)</name>
    <name type="common">Mycoplasma agalactiae</name>
    <dbReference type="NCBI Taxonomy" id="347257"/>
    <lineage>
        <taxon>Bacteria</taxon>
        <taxon>Bacillati</taxon>
        <taxon>Mycoplasmatota</taxon>
        <taxon>Mycoplasmoidales</taxon>
        <taxon>Metamycoplasmataceae</taxon>
        <taxon>Mycoplasmopsis</taxon>
    </lineage>
</organism>
<keyword evidence="2" id="KW-1185">Reference proteome</keyword>
<gene>
    <name evidence="1" type="ordered locus">MAG3960</name>
</gene>
<dbReference type="NCBIfam" id="NF045938">
    <property type="entry name" value="MAG3960_fam_LP"/>
    <property type="match status" value="1"/>
</dbReference>
<evidence type="ECO:0000313" key="1">
    <source>
        <dbReference type="EMBL" id="CAL59094.1"/>
    </source>
</evidence>
<accession>A5IYI5</accession>
<dbReference type="KEGG" id="maa:MAG3960"/>
<evidence type="ECO:0000313" key="2">
    <source>
        <dbReference type="Proteomes" id="UP000007065"/>
    </source>
</evidence>
<dbReference type="HOGENOM" id="CLU_2001314_0_0_14"/>
<name>A5IYI5_MYCAP</name>
<dbReference type="EMBL" id="CU179680">
    <property type="protein sequence ID" value="CAL59094.1"/>
    <property type="molecule type" value="Genomic_DNA"/>
</dbReference>
<protein>
    <submittedName>
        <fullName evidence="1">Uncharacterized protein</fullName>
    </submittedName>
</protein>